<feature type="transmembrane region" description="Helical" evidence="1">
    <location>
        <begin position="422"/>
        <end position="448"/>
    </location>
</feature>
<keyword evidence="4" id="KW-1185">Reference proteome</keyword>
<feature type="chain" id="PRO_5040378736" evidence="2">
    <location>
        <begin position="18"/>
        <end position="485"/>
    </location>
</feature>
<keyword evidence="2" id="KW-0732">Signal</keyword>
<protein>
    <submittedName>
        <fullName evidence="3">Uncharacterized protein</fullName>
    </submittedName>
</protein>
<dbReference type="GO" id="GO:0016787">
    <property type="term" value="F:hydrolase activity"/>
    <property type="evidence" value="ECO:0007669"/>
    <property type="project" value="UniProtKB-ARBA"/>
</dbReference>
<dbReference type="Pfam" id="PF01663">
    <property type="entry name" value="Phosphodiest"/>
    <property type="match status" value="1"/>
</dbReference>
<dbReference type="PANTHER" id="PTHR10151">
    <property type="entry name" value="ECTONUCLEOTIDE PYROPHOSPHATASE/PHOSPHODIESTERASE"/>
    <property type="match status" value="1"/>
</dbReference>
<sequence length="485" mass="54960">MLLKILVLYALLNIVYSASEHPILLIVSYDAFKYNFFDTKLVPNMERIRKNGTYSDYLINVFPTKTFPNHHSIATGLYPEVHGVIGNSYFDQDRSTLQKMGKDMFSYNKGVVPIWRLNEDSGKGRYSGSMMWPGAVFPYQGKNITYRQDFDSKIDWYKRIDTVITWLTDPYKPANLVMLYIEEPDTHAHALGPHSQTVLQLLRDLDNITLYLKEQLEKHKLADKANVIHLSDHGLVGVKPTNFINITQYMKNGTYNMADSSPVLQIYPKKGYQQKIYDSLKAGSQKNGHFKVYLKKDFPKQWHYKKSTRSPPILVMSDVGYAMDDLIESAPLYAKAYNFTLTNNSEFGVHGYETNVTEMRPFFMARGPKIKVGHKVAPFHTVDLFNLFTKILEIPHLPNNGSMGNIVEILTEKPASHTFGSILVVTAVGVLIAVLIVSAAASIALAIVKRQQTIATAAALNKRFPQTFVRNDAVEVQHLLEPEDA</sequence>
<reference evidence="3" key="1">
    <citation type="submission" date="2022-01" db="EMBL/GenBank/DDBJ databases">
        <authorList>
            <person name="King R."/>
        </authorList>
    </citation>
    <scope>NUCLEOTIDE SEQUENCE</scope>
</reference>
<evidence type="ECO:0000313" key="3">
    <source>
        <dbReference type="EMBL" id="CAG9854499.1"/>
    </source>
</evidence>
<dbReference type="Gene3D" id="3.30.1360.180">
    <property type="match status" value="1"/>
</dbReference>
<keyword evidence="1" id="KW-0472">Membrane</keyword>
<feature type="signal peptide" evidence="2">
    <location>
        <begin position="1"/>
        <end position="17"/>
    </location>
</feature>
<dbReference type="InterPro" id="IPR002591">
    <property type="entry name" value="Phosphodiest/P_Trfase"/>
</dbReference>
<keyword evidence="1" id="KW-1133">Transmembrane helix</keyword>
<dbReference type="SUPFAM" id="SSF53649">
    <property type="entry name" value="Alkaline phosphatase-like"/>
    <property type="match status" value="1"/>
</dbReference>
<dbReference type="OrthoDB" id="415411at2759"/>
<keyword evidence="1" id="KW-0812">Transmembrane</keyword>
<organism evidence="3 4">
    <name type="scientific">Phyllotreta striolata</name>
    <name type="common">Striped flea beetle</name>
    <name type="synonym">Crioceris striolata</name>
    <dbReference type="NCBI Taxonomy" id="444603"/>
    <lineage>
        <taxon>Eukaryota</taxon>
        <taxon>Metazoa</taxon>
        <taxon>Ecdysozoa</taxon>
        <taxon>Arthropoda</taxon>
        <taxon>Hexapoda</taxon>
        <taxon>Insecta</taxon>
        <taxon>Pterygota</taxon>
        <taxon>Neoptera</taxon>
        <taxon>Endopterygota</taxon>
        <taxon>Coleoptera</taxon>
        <taxon>Polyphaga</taxon>
        <taxon>Cucujiformia</taxon>
        <taxon>Chrysomeloidea</taxon>
        <taxon>Chrysomelidae</taxon>
        <taxon>Galerucinae</taxon>
        <taxon>Alticini</taxon>
        <taxon>Phyllotreta</taxon>
    </lineage>
</organism>
<proteinExistence type="predicted"/>
<dbReference type="InterPro" id="IPR017850">
    <property type="entry name" value="Alkaline_phosphatase_core_sf"/>
</dbReference>
<evidence type="ECO:0000313" key="4">
    <source>
        <dbReference type="Proteomes" id="UP001153712"/>
    </source>
</evidence>
<dbReference type="EMBL" id="OU900094">
    <property type="protein sequence ID" value="CAG9854499.1"/>
    <property type="molecule type" value="Genomic_DNA"/>
</dbReference>
<dbReference type="Proteomes" id="UP001153712">
    <property type="component" value="Chromosome 1"/>
</dbReference>
<name>A0A9N9TF11_PHYSR</name>
<evidence type="ECO:0000256" key="1">
    <source>
        <dbReference type="SAM" id="Phobius"/>
    </source>
</evidence>
<dbReference type="PANTHER" id="PTHR10151:SF120">
    <property type="entry name" value="BIS(5'-ADENOSYL)-TRIPHOSPHATASE"/>
    <property type="match status" value="1"/>
</dbReference>
<dbReference type="AlphaFoldDB" id="A0A9N9TF11"/>
<gene>
    <name evidence="3" type="ORF">PHYEVI_LOCUS961</name>
</gene>
<dbReference type="CDD" id="cd16018">
    <property type="entry name" value="Enpp"/>
    <property type="match status" value="1"/>
</dbReference>
<evidence type="ECO:0000256" key="2">
    <source>
        <dbReference type="SAM" id="SignalP"/>
    </source>
</evidence>
<dbReference type="Gene3D" id="3.40.720.10">
    <property type="entry name" value="Alkaline Phosphatase, subunit A"/>
    <property type="match status" value="1"/>
</dbReference>
<accession>A0A9N9TF11</accession>